<dbReference type="RefSeq" id="XP_069227631.1">
    <property type="nucleotide sequence ID" value="XM_069375687.1"/>
</dbReference>
<proteinExistence type="predicted"/>
<protein>
    <submittedName>
        <fullName evidence="2">Uncharacterized protein</fullName>
    </submittedName>
</protein>
<keyword evidence="3" id="KW-1185">Reference proteome</keyword>
<feature type="region of interest" description="Disordered" evidence="1">
    <location>
        <begin position="65"/>
        <end position="85"/>
    </location>
</feature>
<accession>A0AB34KLN7</accession>
<dbReference type="AlphaFoldDB" id="A0AB34KLN7"/>
<gene>
    <name evidence="2" type="ORF">WHR41_07082</name>
</gene>
<dbReference type="Proteomes" id="UP000803884">
    <property type="component" value="Unassembled WGS sequence"/>
</dbReference>
<name>A0AB34KLN7_9PEZI</name>
<dbReference type="EMBL" id="JAAQHG020000025">
    <property type="protein sequence ID" value="KAL1584525.1"/>
    <property type="molecule type" value="Genomic_DNA"/>
</dbReference>
<evidence type="ECO:0000313" key="3">
    <source>
        <dbReference type="Proteomes" id="UP000803884"/>
    </source>
</evidence>
<dbReference type="GeneID" id="96008525"/>
<reference evidence="2 3" key="1">
    <citation type="journal article" date="2020" name="Microbiol. Resour. Announc.">
        <title>Draft Genome Sequence of a Cladosporium Species Isolated from the Mesophotic Ascidian Didemnum maculosum.</title>
        <authorList>
            <person name="Gioti A."/>
            <person name="Siaperas R."/>
            <person name="Nikolaivits E."/>
            <person name="Le Goff G."/>
            <person name="Ouazzani J."/>
            <person name="Kotoulas G."/>
            <person name="Topakas E."/>
        </authorList>
    </citation>
    <scope>NUCLEOTIDE SEQUENCE [LARGE SCALE GENOMIC DNA]</scope>
    <source>
        <strain evidence="2 3">TM138-S3</strain>
    </source>
</reference>
<sequence>MSSTSRPQLSAQDVSVELSSTTAPLTVQVTIRNYSPDQTFSFLTWDSPFDPQAINTGVLSVKDTQTGVELEGPGMKLNRQLPPPREELIEVKPGSSATRELGLASPWVPTDGKKYQLQMRGNWRGAWAKAASEVTDGELEAMGSDQLSSNAFESDLVEMHMQQ</sequence>
<organism evidence="2 3">
    <name type="scientific">Cladosporium halotolerans</name>
    <dbReference type="NCBI Taxonomy" id="1052096"/>
    <lineage>
        <taxon>Eukaryota</taxon>
        <taxon>Fungi</taxon>
        <taxon>Dikarya</taxon>
        <taxon>Ascomycota</taxon>
        <taxon>Pezizomycotina</taxon>
        <taxon>Dothideomycetes</taxon>
        <taxon>Dothideomycetidae</taxon>
        <taxon>Cladosporiales</taxon>
        <taxon>Cladosporiaceae</taxon>
        <taxon>Cladosporium</taxon>
    </lineage>
</organism>
<evidence type="ECO:0000313" key="2">
    <source>
        <dbReference type="EMBL" id="KAL1584525.1"/>
    </source>
</evidence>
<evidence type="ECO:0000256" key="1">
    <source>
        <dbReference type="SAM" id="MobiDB-lite"/>
    </source>
</evidence>
<comment type="caution">
    <text evidence="2">The sequence shown here is derived from an EMBL/GenBank/DDBJ whole genome shotgun (WGS) entry which is preliminary data.</text>
</comment>
<dbReference type="Gene3D" id="2.60.40.2970">
    <property type="match status" value="1"/>
</dbReference>